<sequence length="647" mass="73826">MIRHPNAILGNDKLLVSMGEKGNLLGYFYPRRDWAQHLVESKACIYTGGNLLWTDSPEWKSKQESVDDTNVVTTHLSHFSGIEVSIHDFMHQKMPVLVRKYEITSKDHLSGKFYYYSNFQAGETHQRNSAFCDPNAGLLVQYMQNFYIGLASAPGFEEWQVGKIQENGWVASARSDMEDGNLQRNVEEIGDLDSSIGWELDLLPGESTTITLFIGISSERQLIYDLLADVLEQSSADIMHGYEDRSARWLSKKQALELSALVDDPLFKKEVNSLYDRSLLSLNLLNDPDEGSFVASPEFDPAFEMCGGYGFCWNRDTVEVVLALLNAGYPEFATKFFGWCKRTQLPNGSWFQRYWLDGKEAPSWGNFDDSTQIDETGSTLYAFDQYYLKLEVSERAEFLKTMWETVYRGAEYLMGRTVQGLHDPCRCLWESDKGIFSYTNAVIYAGLKGAVHLARENGEPVFAEKWFDRAELVRKETIDKLWLEEGYFSRGIIDNNIHRTVDSSMIGTFIPFALLSPNDPDEKAMIFSMIEHIERALRVPVNGYFGIKRYENDNYIDGNPWVVTTLWLSRALLTLAVSMEDKDDEYDLLVNKALEYIKWTIRSTTSTGLLSEQVDKNTGQAAWARPLGWSCALFMENALLLNELKKA</sequence>
<dbReference type="InterPro" id="IPR008928">
    <property type="entry name" value="6-hairpin_glycosidase_sf"/>
</dbReference>
<dbReference type="GO" id="GO:0030246">
    <property type="term" value="F:carbohydrate binding"/>
    <property type="evidence" value="ECO:0007669"/>
    <property type="project" value="InterPro"/>
</dbReference>
<evidence type="ECO:0000256" key="1">
    <source>
        <dbReference type="ARBA" id="ARBA00006188"/>
    </source>
</evidence>
<keyword evidence="4" id="KW-1185">Reference proteome</keyword>
<evidence type="ECO:0000313" key="3">
    <source>
        <dbReference type="EMBL" id="MDR6222935.1"/>
    </source>
</evidence>
<dbReference type="InterPro" id="IPR014718">
    <property type="entry name" value="GH-type_carb-bd"/>
</dbReference>
<dbReference type="SUPFAM" id="SSF48208">
    <property type="entry name" value="Six-hairpin glycosidases"/>
    <property type="match status" value="1"/>
</dbReference>
<dbReference type="RefSeq" id="WP_270096845.1">
    <property type="nucleotide sequence ID" value="NZ_JAQFFK010000005.1"/>
</dbReference>
<accession>A0AA90Z7X5</accession>
<dbReference type="InterPro" id="IPR012341">
    <property type="entry name" value="6hp_glycosidase-like_sf"/>
</dbReference>
<dbReference type="GO" id="GO:0005975">
    <property type="term" value="P:carbohydrate metabolic process"/>
    <property type="evidence" value="ECO:0007669"/>
    <property type="project" value="InterPro"/>
</dbReference>
<dbReference type="Gene3D" id="1.50.10.10">
    <property type="match status" value="1"/>
</dbReference>
<dbReference type="PANTHER" id="PTHR31616">
    <property type="entry name" value="TREHALASE"/>
    <property type="match status" value="1"/>
</dbReference>
<evidence type="ECO:0000313" key="4">
    <source>
        <dbReference type="Proteomes" id="UP001185015"/>
    </source>
</evidence>
<reference evidence="3 4" key="1">
    <citation type="submission" date="2023-07" db="EMBL/GenBank/DDBJ databases">
        <title>Genomic Encyclopedia of Type Strains, Phase IV (KMG-IV): sequencing the most valuable type-strain genomes for metagenomic binning, comparative biology and taxonomic classification.</title>
        <authorList>
            <person name="Goeker M."/>
        </authorList>
    </citation>
    <scope>NUCLEOTIDE SEQUENCE [LARGE SCALE GENOMIC DNA]</scope>
    <source>
        <strain evidence="3 4">DSM 17273</strain>
    </source>
</reference>
<feature type="domain" description="GH15-like" evidence="2">
    <location>
        <begin position="371"/>
        <end position="636"/>
    </location>
</feature>
<comment type="caution">
    <text evidence="3">The sequence shown here is derived from an EMBL/GenBank/DDBJ whole genome shotgun (WGS) entry which is preliminary data.</text>
</comment>
<dbReference type="PANTHER" id="PTHR31616:SF0">
    <property type="entry name" value="GLUCAN 1,4-ALPHA-GLUCOSIDASE"/>
    <property type="match status" value="1"/>
</dbReference>
<dbReference type="InterPro" id="IPR011613">
    <property type="entry name" value="GH15-like"/>
</dbReference>
<dbReference type="Gene3D" id="2.70.98.10">
    <property type="match status" value="1"/>
</dbReference>
<evidence type="ECO:0000259" key="2">
    <source>
        <dbReference type="Pfam" id="PF00723"/>
    </source>
</evidence>
<dbReference type="EMBL" id="JAVDQI010000004">
    <property type="protein sequence ID" value="MDR6222935.1"/>
    <property type="molecule type" value="Genomic_DNA"/>
</dbReference>
<dbReference type="AlphaFoldDB" id="A0AA90Z7X5"/>
<organism evidence="3 4">
    <name type="scientific">Methanococcoides alaskense</name>
    <dbReference type="NCBI Taxonomy" id="325778"/>
    <lineage>
        <taxon>Archaea</taxon>
        <taxon>Methanobacteriati</taxon>
        <taxon>Methanobacteriota</taxon>
        <taxon>Stenosarchaea group</taxon>
        <taxon>Methanomicrobia</taxon>
        <taxon>Methanosarcinales</taxon>
        <taxon>Methanosarcinaceae</taxon>
        <taxon>Methanococcoides</taxon>
    </lineage>
</organism>
<comment type="similarity">
    <text evidence="1">Belongs to the glycosyl hydrolase 15 family.</text>
</comment>
<protein>
    <submittedName>
        <fullName evidence="3">Oligosaccharide amylase</fullName>
    </submittedName>
</protein>
<name>A0AA90Z7X5_9EURY</name>
<dbReference type="GO" id="GO:0004553">
    <property type="term" value="F:hydrolase activity, hydrolyzing O-glycosyl compounds"/>
    <property type="evidence" value="ECO:0007669"/>
    <property type="project" value="UniProtKB-ARBA"/>
</dbReference>
<proteinExistence type="inferred from homology"/>
<gene>
    <name evidence="3" type="ORF">J2750_001395</name>
</gene>
<dbReference type="Pfam" id="PF00723">
    <property type="entry name" value="Glyco_hydro_15"/>
    <property type="match status" value="1"/>
</dbReference>
<dbReference type="Proteomes" id="UP001185015">
    <property type="component" value="Unassembled WGS sequence"/>
</dbReference>